<evidence type="ECO:0000256" key="9">
    <source>
        <dbReference type="SAM" id="MobiDB-lite"/>
    </source>
</evidence>
<dbReference type="GO" id="GO:0003677">
    <property type="term" value="F:DNA binding"/>
    <property type="evidence" value="ECO:0007669"/>
    <property type="project" value="UniProtKB-KW"/>
</dbReference>
<dbReference type="InterPro" id="IPR036390">
    <property type="entry name" value="WH_DNA-bd_sf"/>
</dbReference>
<feature type="compositionally biased region" description="Basic and acidic residues" evidence="9">
    <location>
        <begin position="230"/>
        <end position="239"/>
    </location>
</feature>
<dbReference type="EnsemblMetazoa" id="CapteT225119">
    <property type="protein sequence ID" value="CapteP225119"/>
    <property type="gene ID" value="CapteG225119"/>
</dbReference>
<dbReference type="GO" id="GO:0032968">
    <property type="term" value="P:positive regulation of transcription elongation by RNA polymerase II"/>
    <property type="evidence" value="ECO:0007669"/>
    <property type="project" value="InterPro"/>
</dbReference>
<feature type="compositionally biased region" description="Basic and acidic residues" evidence="9">
    <location>
        <begin position="290"/>
        <end position="319"/>
    </location>
</feature>
<dbReference type="FunCoup" id="R7U0Q6">
    <property type="interactions" value="1289"/>
</dbReference>
<dbReference type="EMBL" id="KB308725">
    <property type="protein sequence ID" value="ELT96775.1"/>
    <property type="molecule type" value="Genomic_DNA"/>
</dbReference>
<dbReference type="InterPro" id="IPR008851">
    <property type="entry name" value="TFIIF-alpha"/>
</dbReference>
<accession>R7U0Q6</accession>
<feature type="compositionally biased region" description="Basic residues" evidence="9">
    <location>
        <begin position="240"/>
        <end position="252"/>
    </location>
</feature>
<dbReference type="GO" id="GO:0006367">
    <property type="term" value="P:transcription initiation at RNA polymerase II promoter"/>
    <property type="evidence" value="ECO:0007669"/>
    <property type="project" value="InterPro"/>
</dbReference>
<feature type="compositionally biased region" description="Low complexity" evidence="9">
    <location>
        <begin position="443"/>
        <end position="458"/>
    </location>
</feature>
<dbReference type="SUPFAM" id="SSF46785">
    <property type="entry name" value="Winged helix' DNA-binding domain"/>
    <property type="match status" value="1"/>
</dbReference>
<dbReference type="Proteomes" id="UP000014760">
    <property type="component" value="Unassembled WGS sequence"/>
</dbReference>
<keyword evidence="3 8" id="KW-0805">Transcription regulation</keyword>
<dbReference type="InterPro" id="IPR036388">
    <property type="entry name" value="WH-like_DNA-bd_sf"/>
</dbReference>
<dbReference type="GO" id="GO:0016251">
    <property type="term" value="F:RNA polymerase II general transcription initiation factor activity"/>
    <property type="evidence" value="ECO:0007669"/>
    <property type="project" value="TreeGrafter"/>
</dbReference>
<feature type="compositionally biased region" description="Acidic residues" evidence="9">
    <location>
        <begin position="334"/>
        <end position="343"/>
    </location>
</feature>
<evidence type="ECO:0000256" key="2">
    <source>
        <dbReference type="ARBA" id="ARBA00005249"/>
    </source>
</evidence>
<comment type="similarity">
    <text evidence="2 8">Belongs to the TFIIF alpha subunit family.</text>
</comment>
<dbReference type="GO" id="GO:0005674">
    <property type="term" value="C:transcription factor TFIIF complex"/>
    <property type="evidence" value="ECO:0007669"/>
    <property type="project" value="TreeGrafter"/>
</dbReference>
<dbReference type="STRING" id="283909.R7U0Q6"/>
<dbReference type="SUPFAM" id="SSF50916">
    <property type="entry name" value="Rap30/74 interaction domains"/>
    <property type="match status" value="1"/>
</dbReference>
<evidence type="ECO:0000256" key="6">
    <source>
        <dbReference type="ARBA" id="ARBA00023242"/>
    </source>
</evidence>
<evidence type="ECO:0000256" key="8">
    <source>
        <dbReference type="RuleBase" id="RU366044"/>
    </source>
</evidence>
<dbReference type="OrthoDB" id="76676at2759"/>
<protein>
    <recommendedName>
        <fullName evidence="8">Transcription initiation factor IIF subunit alpha</fullName>
    </recommendedName>
</protein>
<gene>
    <name evidence="10" type="ORF">CAPTEDRAFT_225119</name>
</gene>
<keyword evidence="6 8" id="KW-0539">Nucleus</keyword>
<dbReference type="PANTHER" id="PTHR13011:SF0">
    <property type="entry name" value="GENERAL TRANSCRIPTION FACTOR IIF SUBUNIT 1"/>
    <property type="match status" value="1"/>
</dbReference>
<evidence type="ECO:0000313" key="12">
    <source>
        <dbReference type="Proteomes" id="UP000014760"/>
    </source>
</evidence>
<feature type="compositionally biased region" description="Polar residues" evidence="9">
    <location>
        <begin position="404"/>
        <end position="416"/>
    </location>
</feature>
<feature type="compositionally biased region" description="Basic and acidic residues" evidence="9">
    <location>
        <begin position="344"/>
        <end position="356"/>
    </location>
</feature>
<evidence type="ECO:0000313" key="11">
    <source>
        <dbReference type="EnsemblMetazoa" id="CapteP225119"/>
    </source>
</evidence>
<dbReference type="EMBL" id="AMQN01002227">
    <property type="status" value="NOT_ANNOTATED_CDS"/>
    <property type="molecule type" value="Genomic_DNA"/>
</dbReference>
<evidence type="ECO:0000256" key="1">
    <source>
        <dbReference type="ARBA" id="ARBA00004123"/>
    </source>
</evidence>
<feature type="region of interest" description="Disordered" evidence="9">
    <location>
        <begin position="214"/>
        <end position="466"/>
    </location>
</feature>
<reference evidence="11" key="3">
    <citation type="submission" date="2015-06" db="UniProtKB">
        <authorList>
            <consortium name="EnsemblMetazoa"/>
        </authorList>
    </citation>
    <scope>IDENTIFICATION</scope>
</reference>
<feature type="compositionally biased region" description="Acidic residues" evidence="9">
    <location>
        <begin position="262"/>
        <end position="276"/>
    </location>
</feature>
<dbReference type="HOGENOM" id="CLU_027572_2_0_1"/>
<dbReference type="Gene3D" id="1.10.10.10">
    <property type="entry name" value="Winged helix-like DNA-binding domain superfamily/Winged helix DNA-binding domain"/>
    <property type="match status" value="1"/>
</dbReference>
<organism evidence="10">
    <name type="scientific">Capitella teleta</name>
    <name type="common">Polychaete worm</name>
    <dbReference type="NCBI Taxonomy" id="283909"/>
    <lineage>
        <taxon>Eukaryota</taxon>
        <taxon>Metazoa</taxon>
        <taxon>Spiralia</taxon>
        <taxon>Lophotrochozoa</taxon>
        <taxon>Annelida</taxon>
        <taxon>Polychaeta</taxon>
        <taxon>Sedentaria</taxon>
        <taxon>Scolecida</taxon>
        <taxon>Capitellidae</taxon>
        <taxon>Capitella</taxon>
    </lineage>
</organism>
<dbReference type="OMA" id="MERENNQ"/>
<name>R7U0Q6_CAPTE</name>
<reference evidence="12" key="1">
    <citation type="submission" date="2012-12" db="EMBL/GenBank/DDBJ databases">
        <authorList>
            <person name="Hellsten U."/>
            <person name="Grimwood J."/>
            <person name="Chapman J.A."/>
            <person name="Shapiro H."/>
            <person name="Aerts A."/>
            <person name="Otillar R.P."/>
            <person name="Terry A.Y."/>
            <person name="Boore J.L."/>
            <person name="Simakov O."/>
            <person name="Marletaz F."/>
            <person name="Cho S.-J."/>
            <person name="Edsinger-Gonzales E."/>
            <person name="Havlak P."/>
            <person name="Kuo D.-H."/>
            <person name="Larsson T."/>
            <person name="Lv J."/>
            <person name="Arendt D."/>
            <person name="Savage R."/>
            <person name="Osoegawa K."/>
            <person name="de Jong P."/>
            <person name="Lindberg D.R."/>
            <person name="Seaver E.C."/>
            <person name="Weisblat D.A."/>
            <person name="Putnam N.H."/>
            <person name="Grigoriev I.V."/>
            <person name="Rokhsar D.S."/>
        </authorList>
    </citation>
    <scope>NUCLEOTIDE SEQUENCE</scope>
    <source>
        <strain evidence="12">I ESC-2004</strain>
    </source>
</reference>
<dbReference type="InterPro" id="IPR011039">
    <property type="entry name" value="TFIIF_interaction"/>
</dbReference>
<reference evidence="10 12" key="2">
    <citation type="journal article" date="2013" name="Nature">
        <title>Insights into bilaterian evolution from three spiralian genomes.</title>
        <authorList>
            <person name="Simakov O."/>
            <person name="Marletaz F."/>
            <person name="Cho S.J."/>
            <person name="Edsinger-Gonzales E."/>
            <person name="Havlak P."/>
            <person name="Hellsten U."/>
            <person name="Kuo D.H."/>
            <person name="Larsson T."/>
            <person name="Lv J."/>
            <person name="Arendt D."/>
            <person name="Savage R."/>
            <person name="Osoegawa K."/>
            <person name="de Jong P."/>
            <person name="Grimwood J."/>
            <person name="Chapman J.A."/>
            <person name="Shapiro H."/>
            <person name="Aerts A."/>
            <person name="Otillar R.P."/>
            <person name="Terry A.Y."/>
            <person name="Boore J.L."/>
            <person name="Grigoriev I.V."/>
            <person name="Lindberg D.R."/>
            <person name="Seaver E.C."/>
            <person name="Weisblat D.A."/>
            <person name="Putnam N.H."/>
            <person name="Rokhsar D.S."/>
        </authorList>
    </citation>
    <scope>NUCLEOTIDE SEQUENCE</scope>
    <source>
        <strain evidence="10 12">I ESC-2004</strain>
    </source>
</reference>
<evidence type="ECO:0000256" key="7">
    <source>
        <dbReference type="ARBA" id="ARBA00025232"/>
    </source>
</evidence>
<keyword evidence="5 8" id="KW-0804">Transcription</keyword>
<evidence type="ECO:0000256" key="5">
    <source>
        <dbReference type="ARBA" id="ARBA00023163"/>
    </source>
</evidence>
<keyword evidence="12" id="KW-1185">Reference proteome</keyword>
<dbReference type="AlphaFoldDB" id="R7U0Q6"/>
<evidence type="ECO:0000256" key="3">
    <source>
        <dbReference type="ARBA" id="ARBA00023015"/>
    </source>
</evidence>
<dbReference type="GO" id="GO:0001096">
    <property type="term" value="F:TFIIF-class transcription factor complex binding"/>
    <property type="evidence" value="ECO:0007669"/>
    <property type="project" value="TreeGrafter"/>
</dbReference>
<evidence type="ECO:0000256" key="4">
    <source>
        <dbReference type="ARBA" id="ARBA00023125"/>
    </source>
</evidence>
<comment type="subcellular location">
    <subcellularLocation>
        <location evidence="1 8">Nucleus</location>
    </subcellularLocation>
</comment>
<sequence length="528" mass="59680">MASNSGQEFTVRIARNQNKKHSILKFNESNNVDFTKCGSAKLERENNLKEFKTAHDIDVMPKYGAGSEFGRDQREETRKRKYGIMTKRYKPEDQPWLLKLGSGKQSRRFKGTKEGTVADNARYYIFTQCSDGAFEASPVDSWYNFAPIIKYKYLNSEEAEEEFTRRDRTLNYFSVMVKKRLKNDPDEPDEAEAKAKVFKKKKGKKDFMLTEMDEWADISDDDDDDDNSDNPEKSDDDAPKKKKDKGGKKKKGKIEGKKNSDDEAVEESDSFDEGAEVDYMTSSDSDDDLMYSKDKDREDSNKYSEKGVEDEDGLRKLMSSDEEEEEQEKPKTGEEEEEADGEPAENKEADKSKDSDTSSSSSSESDSDPEKDSNFASAFFLEKKKKKSAPQRRPSNESEGSKSMPGSRSATPTKGSTEAPPKAAKKKTETEGPLVKKPRLEQSSSTASISSTASLSSSGNEGVTEETVRRYLMRKPMTAVELLQKFKSKNTGMSKQAMVTTIANIVKKLNPEKTKVKDKMYLFIKKKE</sequence>
<feature type="compositionally biased region" description="Acidic residues" evidence="9">
    <location>
        <begin position="214"/>
        <end position="229"/>
    </location>
</feature>
<proteinExistence type="inferred from homology"/>
<dbReference type="Pfam" id="PF05793">
    <property type="entry name" value="TFIIF_alpha"/>
    <property type="match status" value="1"/>
</dbReference>
<evidence type="ECO:0000313" key="10">
    <source>
        <dbReference type="EMBL" id="ELT96775.1"/>
    </source>
</evidence>
<keyword evidence="4 8" id="KW-0238">DNA-binding</keyword>
<comment type="function">
    <text evidence="7 8">TFIIF is a general transcription initiation factor that binds to RNA polymerase II and helps to recruit it to the initiation complex in collaboration with TFIIB. It promotes transcription elongation.</text>
</comment>
<dbReference type="PANTHER" id="PTHR13011">
    <property type="entry name" value="TFIIF-ALPHA"/>
    <property type="match status" value="1"/>
</dbReference>